<reference evidence="4" key="4">
    <citation type="journal article" date="2008" name="Nucleic Acids Res.">
        <title>The rice annotation project database (RAP-DB): 2008 update.</title>
        <authorList>
            <consortium name="The rice annotation project (RAP)"/>
        </authorList>
    </citation>
    <scope>GENOME REANNOTATION</scope>
    <source>
        <strain evidence="4">cv. Nipponbare</strain>
    </source>
</reference>
<protein>
    <submittedName>
        <fullName evidence="3">Uncharacterized protein</fullName>
    </submittedName>
</protein>
<dbReference type="AlphaFoldDB" id="Q5Z4J2"/>
<feature type="compositionally biased region" description="Basic and acidic residues" evidence="1">
    <location>
        <begin position="48"/>
        <end position="64"/>
    </location>
</feature>
<proteinExistence type="predicted"/>
<dbReference type="Proteomes" id="UP000000763">
    <property type="component" value="Chromosome 6"/>
</dbReference>
<reference evidence="4" key="3">
    <citation type="journal article" date="2005" name="Nature">
        <title>The map-based sequence of the rice genome.</title>
        <authorList>
            <consortium name="International rice genome sequencing project (IRGSP)"/>
            <person name="Matsumoto T."/>
            <person name="Wu J."/>
            <person name="Kanamori H."/>
            <person name="Katayose Y."/>
            <person name="Fujisawa M."/>
            <person name="Namiki N."/>
            <person name="Mizuno H."/>
            <person name="Yamamoto K."/>
            <person name="Antonio B.A."/>
            <person name="Baba T."/>
            <person name="Sakata K."/>
            <person name="Nagamura Y."/>
            <person name="Aoki H."/>
            <person name="Arikawa K."/>
            <person name="Arita K."/>
            <person name="Bito T."/>
            <person name="Chiden Y."/>
            <person name="Fujitsuka N."/>
            <person name="Fukunaka R."/>
            <person name="Hamada M."/>
            <person name="Harada C."/>
            <person name="Hayashi A."/>
            <person name="Hijishita S."/>
            <person name="Honda M."/>
            <person name="Hosokawa S."/>
            <person name="Ichikawa Y."/>
            <person name="Idonuma A."/>
            <person name="Iijima M."/>
            <person name="Ikeda M."/>
            <person name="Ikeno M."/>
            <person name="Ito K."/>
            <person name="Ito S."/>
            <person name="Ito T."/>
            <person name="Ito Y."/>
            <person name="Ito Y."/>
            <person name="Iwabuchi A."/>
            <person name="Kamiya K."/>
            <person name="Karasawa W."/>
            <person name="Kurita K."/>
            <person name="Katagiri S."/>
            <person name="Kikuta A."/>
            <person name="Kobayashi H."/>
            <person name="Kobayashi N."/>
            <person name="Machita K."/>
            <person name="Maehara T."/>
            <person name="Masukawa M."/>
            <person name="Mizubayashi T."/>
            <person name="Mukai Y."/>
            <person name="Nagasaki H."/>
            <person name="Nagata Y."/>
            <person name="Naito S."/>
            <person name="Nakashima M."/>
            <person name="Nakama Y."/>
            <person name="Nakamichi Y."/>
            <person name="Nakamura M."/>
            <person name="Meguro A."/>
            <person name="Negishi M."/>
            <person name="Ohta I."/>
            <person name="Ohta T."/>
            <person name="Okamoto M."/>
            <person name="Ono N."/>
            <person name="Saji S."/>
            <person name="Sakaguchi M."/>
            <person name="Sakai K."/>
            <person name="Shibata M."/>
            <person name="Shimokawa T."/>
            <person name="Song J."/>
            <person name="Takazaki Y."/>
            <person name="Terasawa K."/>
            <person name="Tsugane M."/>
            <person name="Tsuji K."/>
            <person name="Ueda S."/>
            <person name="Waki K."/>
            <person name="Yamagata H."/>
            <person name="Yamamoto M."/>
            <person name="Yamamoto S."/>
            <person name="Yamane H."/>
            <person name="Yoshiki S."/>
            <person name="Yoshihara R."/>
            <person name="Yukawa K."/>
            <person name="Zhong H."/>
            <person name="Yano M."/>
            <person name="Yuan Q."/>
            <person name="Ouyang S."/>
            <person name="Liu J."/>
            <person name="Jones K.M."/>
            <person name="Gansberger K."/>
            <person name="Moffat K."/>
            <person name="Hill J."/>
            <person name="Bera J."/>
            <person name="Fadrosh D."/>
            <person name="Jin S."/>
            <person name="Johri S."/>
            <person name="Kim M."/>
            <person name="Overton L."/>
            <person name="Reardon M."/>
            <person name="Tsitrin T."/>
            <person name="Vuong H."/>
            <person name="Weaver B."/>
            <person name="Ciecko A."/>
            <person name="Tallon L."/>
            <person name="Jackson J."/>
            <person name="Pai G."/>
            <person name="Aken S.V."/>
            <person name="Utterback T."/>
            <person name="Reidmuller S."/>
            <person name="Feldblyum T."/>
            <person name="Hsiao J."/>
            <person name="Zismann V."/>
            <person name="Iobst S."/>
            <person name="de Vazeille A.R."/>
            <person name="Buell C.R."/>
            <person name="Ying K."/>
            <person name="Li Y."/>
            <person name="Lu T."/>
            <person name="Huang Y."/>
            <person name="Zhao Q."/>
            <person name="Feng Q."/>
            <person name="Zhang L."/>
            <person name="Zhu J."/>
            <person name="Weng Q."/>
            <person name="Mu J."/>
            <person name="Lu Y."/>
            <person name="Fan D."/>
            <person name="Liu Y."/>
            <person name="Guan J."/>
            <person name="Zhang Y."/>
            <person name="Yu S."/>
            <person name="Liu X."/>
            <person name="Zhang Y."/>
            <person name="Hong G."/>
            <person name="Han B."/>
            <person name="Choisne N."/>
            <person name="Demange N."/>
            <person name="Orjeda G."/>
            <person name="Samain S."/>
            <person name="Cattolico L."/>
            <person name="Pelletier E."/>
            <person name="Couloux A."/>
            <person name="Segurens B."/>
            <person name="Wincker P."/>
            <person name="D'Hont A."/>
            <person name="Scarpelli C."/>
            <person name="Weissenbach J."/>
            <person name="Salanoubat M."/>
            <person name="Quetier F."/>
            <person name="Yu Y."/>
            <person name="Kim H.R."/>
            <person name="Rambo T."/>
            <person name="Currie J."/>
            <person name="Collura K."/>
            <person name="Luo M."/>
            <person name="Yang T."/>
            <person name="Ammiraju J.S.S."/>
            <person name="Engler F."/>
            <person name="Soderlund C."/>
            <person name="Wing R.A."/>
            <person name="Palmer L.E."/>
            <person name="de la Bastide M."/>
            <person name="Spiegel L."/>
            <person name="Nascimento L."/>
            <person name="Zutavern T."/>
            <person name="O'Shaughnessy A."/>
            <person name="Dike S."/>
            <person name="Dedhia N."/>
            <person name="Preston R."/>
            <person name="Balija V."/>
            <person name="McCombie W.R."/>
            <person name="Chow T."/>
            <person name="Chen H."/>
            <person name="Chung M."/>
            <person name="Chen C."/>
            <person name="Shaw J."/>
            <person name="Wu H."/>
            <person name="Hsiao K."/>
            <person name="Chao Y."/>
            <person name="Chu M."/>
            <person name="Cheng C."/>
            <person name="Hour A."/>
            <person name="Lee P."/>
            <person name="Lin S."/>
            <person name="Lin Y."/>
            <person name="Liou J."/>
            <person name="Liu S."/>
            <person name="Hsing Y."/>
            <person name="Raghuvanshi S."/>
            <person name="Mohanty A."/>
            <person name="Bharti A.K."/>
            <person name="Gaur A."/>
            <person name="Gupta V."/>
            <person name="Kumar D."/>
            <person name="Ravi V."/>
            <person name="Vij S."/>
            <person name="Kapur A."/>
            <person name="Khurana P."/>
            <person name="Khurana P."/>
            <person name="Khurana J.P."/>
            <person name="Tyagi A.K."/>
            <person name="Gaikwad K."/>
            <person name="Singh A."/>
            <person name="Dalal V."/>
            <person name="Srivastava S."/>
            <person name="Dixit A."/>
            <person name="Pal A.K."/>
            <person name="Ghazi I.A."/>
            <person name="Yadav M."/>
            <person name="Pandit A."/>
            <person name="Bhargava A."/>
            <person name="Sureshbabu K."/>
            <person name="Batra K."/>
            <person name="Sharma T.R."/>
            <person name="Mohapatra T."/>
            <person name="Singh N.K."/>
            <person name="Messing J."/>
            <person name="Nelson A.B."/>
            <person name="Fuks G."/>
            <person name="Kavchok S."/>
            <person name="Keizer G."/>
            <person name="Linton E."/>
            <person name="Llaca V."/>
            <person name="Song R."/>
            <person name="Tanyolac B."/>
            <person name="Young S."/>
            <person name="Ho-Il K."/>
            <person name="Hahn J.H."/>
            <person name="Sangsakoo G."/>
            <person name="Vanavichit A."/>
            <person name="de Mattos Luiz.A.T."/>
            <person name="Zimmer P.D."/>
            <person name="Malone G."/>
            <person name="Dellagostin O."/>
            <person name="de Oliveira A.C."/>
            <person name="Bevan M."/>
            <person name="Bancroft I."/>
            <person name="Minx P."/>
            <person name="Cordum H."/>
            <person name="Wilson R."/>
            <person name="Cheng Z."/>
            <person name="Jin W."/>
            <person name="Jiang J."/>
            <person name="Leong S.A."/>
            <person name="Iwama H."/>
            <person name="Gojobori T."/>
            <person name="Itoh T."/>
            <person name="Niimura Y."/>
            <person name="Fujii Y."/>
            <person name="Habara T."/>
            <person name="Sakai H."/>
            <person name="Sato Y."/>
            <person name="Wilson G."/>
            <person name="Kumar K."/>
            <person name="McCouch S."/>
            <person name="Juretic N."/>
            <person name="Hoen D."/>
            <person name="Wright S."/>
            <person name="Bruskiewich R."/>
            <person name="Bureau T."/>
            <person name="Miyao A."/>
            <person name="Hirochika H."/>
            <person name="Nishikawa T."/>
            <person name="Kadowaki K."/>
            <person name="Sugiura M."/>
            <person name="Burr B."/>
            <person name="Sasaki T."/>
        </authorList>
    </citation>
    <scope>NUCLEOTIDE SEQUENCE [LARGE SCALE GENOMIC DNA]</scope>
    <source>
        <strain evidence="4">cv. Nipponbare</strain>
    </source>
</reference>
<feature type="region of interest" description="Disordered" evidence="1">
    <location>
        <begin position="48"/>
        <end position="96"/>
    </location>
</feature>
<accession>Q5Z4J2</accession>
<dbReference type="EMBL" id="AP005932">
    <property type="protein sequence ID" value="BAD62240.1"/>
    <property type="molecule type" value="Genomic_DNA"/>
</dbReference>
<evidence type="ECO:0000313" key="2">
    <source>
        <dbReference type="EMBL" id="BAD62240.1"/>
    </source>
</evidence>
<organism evidence="3 4">
    <name type="scientific">Oryza sativa subsp. japonica</name>
    <name type="common">Rice</name>
    <dbReference type="NCBI Taxonomy" id="39947"/>
    <lineage>
        <taxon>Eukaryota</taxon>
        <taxon>Viridiplantae</taxon>
        <taxon>Streptophyta</taxon>
        <taxon>Embryophyta</taxon>
        <taxon>Tracheophyta</taxon>
        <taxon>Spermatophyta</taxon>
        <taxon>Magnoliopsida</taxon>
        <taxon>Liliopsida</taxon>
        <taxon>Poales</taxon>
        <taxon>Poaceae</taxon>
        <taxon>BOP clade</taxon>
        <taxon>Oryzoideae</taxon>
        <taxon>Oryzeae</taxon>
        <taxon>Oryzinae</taxon>
        <taxon>Oryza</taxon>
        <taxon>Oryza sativa</taxon>
    </lineage>
</organism>
<dbReference type="EMBL" id="AP006063">
    <property type="protein sequence ID" value="BAD62340.1"/>
    <property type="molecule type" value="Genomic_DNA"/>
</dbReference>
<reference evidence="2" key="1">
    <citation type="submission" date="2002-11" db="EMBL/GenBank/DDBJ databases">
        <title>Oryza sativa nipponbare(GA3) genomic DNA, chromosome 6, PAC clone:P0597A07.</title>
        <authorList>
            <person name="Sasaki T."/>
            <person name="Matsumoto T."/>
            <person name="Katayose Y."/>
        </authorList>
    </citation>
    <scope>NUCLEOTIDE SEQUENCE</scope>
</reference>
<evidence type="ECO:0000313" key="3">
    <source>
        <dbReference type="EMBL" id="BAD62340.1"/>
    </source>
</evidence>
<reference evidence="3" key="2">
    <citation type="submission" date="2002-12" db="EMBL/GenBank/DDBJ databases">
        <title>Oryza sativa nipponbare(GA3) genomic DNA, chromosome 6, BAC clone:OSJNBa0022O06.</title>
        <authorList>
            <person name="Sasaki T."/>
            <person name="Matsumoto T."/>
            <person name="Katayose Y."/>
        </authorList>
    </citation>
    <scope>NUCLEOTIDE SEQUENCE</scope>
</reference>
<evidence type="ECO:0000256" key="1">
    <source>
        <dbReference type="SAM" id="MobiDB-lite"/>
    </source>
</evidence>
<evidence type="ECO:0000313" key="4">
    <source>
        <dbReference type="Proteomes" id="UP000000763"/>
    </source>
</evidence>
<gene>
    <name evidence="3" type="ORF">OSJNBa0022O06.51</name>
    <name evidence="2" type="ORF">P0597A07.2</name>
</gene>
<sequence length="111" mass="12389">MRAGGKGGGVGRRRGRAARAEWGAENGWKWWRRHGRLELWLQRPEVGDDRQVGPTCRRPEREEGGAAWAGPQGGGTAGEGWADGPTKKKEGKEKKKRKRIFLGLKLHFGDF</sequence>
<name>Q5Z4J2_ORYSJ</name>